<evidence type="ECO:0000313" key="3">
    <source>
        <dbReference type="EMBL" id="KAL1642441.1"/>
    </source>
</evidence>
<organism evidence="3 4">
    <name type="scientific">Diplodia intermedia</name>
    <dbReference type="NCBI Taxonomy" id="856260"/>
    <lineage>
        <taxon>Eukaryota</taxon>
        <taxon>Fungi</taxon>
        <taxon>Dikarya</taxon>
        <taxon>Ascomycota</taxon>
        <taxon>Pezizomycotina</taxon>
        <taxon>Dothideomycetes</taxon>
        <taxon>Dothideomycetes incertae sedis</taxon>
        <taxon>Botryosphaeriales</taxon>
        <taxon>Botryosphaeriaceae</taxon>
        <taxon>Diplodia</taxon>
    </lineage>
</organism>
<keyword evidence="4" id="KW-1185">Reference proteome</keyword>
<feature type="compositionally biased region" description="Acidic residues" evidence="2">
    <location>
        <begin position="195"/>
        <end position="259"/>
    </location>
</feature>
<evidence type="ECO:0000256" key="2">
    <source>
        <dbReference type="SAM" id="MobiDB-lite"/>
    </source>
</evidence>
<reference evidence="3 4" key="1">
    <citation type="journal article" date="2023" name="Plant Dis.">
        <title>First Report of Diplodia intermedia Causing Canker and Dieback Diseases on Apple Trees in Canada.</title>
        <authorList>
            <person name="Ellouze W."/>
            <person name="Ilyukhin E."/>
            <person name="Sulman M."/>
            <person name="Ali S."/>
        </authorList>
    </citation>
    <scope>NUCLEOTIDE SEQUENCE [LARGE SCALE GENOMIC DNA]</scope>
    <source>
        <strain evidence="3 4">M45-28</strain>
    </source>
</reference>
<feature type="compositionally biased region" description="Basic and acidic residues" evidence="2">
    <location>
        <begin position="129"/>
        <end position="140"/>
    </location>
</feature>
<feature type="coiled-coil region" evidence="1">
    <location>
        <begin position="384"/>
        <end position="411"/>
    </location>
</feature>
<feature type="region of interest" description="Disordered" evidence="2">
    <location>
        <begin position="451"/>
        <end position="490"/>
    </location>
</feature>
<name>A0ABR3TRP8_9PEZI</name>
<protein>
    <submittedName>
        <fullName evidence="3">Uncharacterized protein</fullName>
    </submittedName>
</protein>
<feature type="compositionally biased region" description="Basic and acidic residues" evidence="2">
    <location>
        <begin position="100"/>
        <end position="116"/>
    </location>
</feature>
<comment type="caution">
    <text evidence="3">The sequence shown here is derived from an EMBL/GenBank/DDBJ whole genome shotgun (WGS) entry which is preliminary data.</text>
</comment>
<dbReference type="Proteomes" id="UP001521184">
    <property type="component" value="Unassembled WGS sequence"/>
</dbReference>
<keyword evidence="1" id="KW-0175">Coiled coil</keyword>
<proteinExistence type="predicted"/>
<dbReference type="EMBL" id="JAKEKT020000033">
    <property type="protein sequence ID" value="KAL1642441.1"/>
    <property type="molecule type" value="Genomic_DNA"/>
</dbReference>
<accession>A0ABR3TRP8</accession>
<evidence type="ECO:0000256" key="1">
    <source>
        <dbReference type="SAM" id="Coils"/>
    </source>
</evidence>
<feature type="region of interest" description="Disordered" evidence="2">
    <location>
        <begin position="22"/>
        <end position="294"/>
    </location>
</feature>
<feature type="compositionally biased region" description="Polar residues" evidence="2">
    <location>
        <begin position="467"/>
        <end position="479"/>
    </location>
</feature>
<gene>
    <name evidence="3" type="ORF">SLS58_005515</name>
</gene>
<feature type="compositionally biased region" description="Basic and acidic residues" evidence="2">
    <location>
        <begin position="260"/>
        <end position="294"/>
    </location>
</feature>
<sequence>MPLSEARPATRGKCRCNVQEAEIHSIRGGPDGGLDEFYATETTTAPESSSNQHNARETDGEEVDAGSSSAEGRANEDPGGHIYQSMQNRYADRPFTNGRWIHERIDKRREFLEQKAKRNKERRSGGLQRRSEERGEETLARKPVVSSGLKKSISTDELGDTSQEDKEESGNQCSKCGGYVDSPPPLNHPESAFDWSDDPGQSEDEDNQFEEAEDQPEEVEDPSEEEEDPSEQEKEDLPEEEEDLSEEEEYLSEEEEDQPEGERQSGADIGERTELQAGSDRGKAETGSLRLEHKRTQYNKSLKETEFHLHEKRAHLHNLKTYNCEHEFDHNSWNSFQKCKERMEYFEEVAEQHIYAARVDDLLDTIKAWVSYQGEMFRTWFREKESWRETMKRWVDERKRLKDDIKLLAAKDTDLRFTFGEPIGISPTCPSLPGTATWEEEPERVALDVTEQMPKEESSPKARPSPEGSTLDDSTSPSEAATALNPRQPCHFCGAEDGRRTCKVRAADLEEVEDLKSENQRLKWRLEQQEQMEQFRKHMRSQPSSKKWERLIGDAAGKIEQLQMELLARRIRLLSVDGALGIKGDEVTVSLSNISTSILHGSFTRSAELGERDRIRGEVWEQLSHIVGIEGGGELRDEWTMHDTEMTRRWYEDAGSFAEDIY</sequence>
<feature type="compositionally biased region" description="Low complexity" evidence="2">
    <location>
        <begin position="39"/>
        <end position="50"/>
    </location>
</feature>
<evidence type="ECO:0000313" key="4">
    <source>
        <dbReference type="Proteomes" id="UP001521184"/>
    </source>
</evidence>